<sequence>MVRRLVGIEKAACTFNPQKVQAAFSTKSLVANTQTLYHSFFFAN</sequence>
<dbReference type="Proteomes" id="UP000004207">
    <property type="component" value="Unassembled WGS sequence"/>
</dbReference>
<proteinExistence type="predicted"/>
<gene>
    <name evidence="1" type="ORF">HMPREF0476_2047</name>
</gene>
<dbReference type="HOGENOM" id="CLU_3217385_0_0_4"/>
<keyword evidence="2" id="KW-1185">Reference proteome</keyword>
<accession>F5SA14</accession>
<dbReference type="EMBL" id="AFHS01000071">
    <property type="protein sequence ID" value="EGK06838.1"/>
    <property type="molecule type" value="Genomic_DNA"/>
</dbReference>
<dbReference type="AlphaFoldDB" id="F5SA14"/>
<reference evidence="1 2" key="1">
    <citation type="submission" date="2011-04" db="EMBL/GenBank/DDBJ databases">
        <authorList>
            <person name="Muzny D."/>
            <person name="Qin X."/>
            <person name="Deng J."/>
            <person name="Jiang H."/>
            <person name="Liu Y."/>
            <person name="Qu J."/>
            <person name="Song X.-Z."/>
            <person name="Zhang L."/>
            <person name="Thornton R."/>
            <person name="Coyle M."/>
            <person name="Francisco L."/>
            <person name="Jackson L."/>
            <person name="Javaid M."/>
            <person name="Korchina V."/>
            <person name="Kovar C."/>
            <person name="Mata R."/>
            <person name="Mathew T."/>
            <person name="Ngo R."/>
            <person name="Nguyen L."/>
            <person name="Nguyen N."/>
            <person name="Okwuonu G."/>
            <person name="Ongeri F."/>
            <person name="Pham C."/>
            <person name="Simmons D."/>
            <person name="Wilczek-Boney K."/>
            <person name="Hale W."/>
            <person name="Jakkamsetti A."/>
            <person name="Pham P."/>
            <person name="Ruth R."/>
            <person name="San Lucas F."/>
            <person name="Warren J."/>
            <person name="Zhang J."/>
            <person name="Zhao Z."/>
            <person name="Zhou C."/>
            <person name="Zhu D."/>
            <person name="Lee S."/>
            <person name="Bess C."/>
            <person name="Blankenburg K."/>
            <person name="Forbes L."/>
            <person name="Fu Q."/>
            <person name="Gubbala S."/>
            <person name="Hirani K."/>
            <person name="Jayaseelan J.C."/>
            <person name="Lara F."/>
            <person name="Munidasa M."/>
            <person name="Palculict T."/>
            <person name="Patil S."/>
            <person name="Pu L.-L."/>
            <person name="Saada N."/>
            <person name="Tang L."/>
            <person name="Weissenberger G."/>
            <person name="Zhu Y."/>
            <person name="Hemphill L."/>
            <person name="Shang Y."/>
            <person name="Youmans B."/>
            <person name="Ayvaz T."/>
            <person name="Ross M."/>
            <person name="Santibanez J."/>
            <person name="Aqrawi P."/>
            <person name="Gross S."/>
            <person name="Joshi V."/>
            <person name="Fowler G."/>
            <person name="Nazareth L."/>
            <person name="Reid J."/>
            <person name="Worley K."/>
            <person name="Petrosino J."/>
            <person name="Highlander S."/>
            <person name="Gibbs R."/>
        </authorList>
    </citation>
    <scope>NUCLEOTIDE SEQUENCE [LARGE SCALE GENOMIC DNA]</scope>
    <source>
        <strain evidence="1 2">ATCC 23330</strain>
    </source>
</reference>
<evidence type="ECO:0000313" key="2">
    <source>
        <dbReference type="Proteomes" id="UP000004207"/>
    </source>
</evidence>
<evidence type="ECO:0000313" key="1">
    <source>
        <dbReference type="EMBL" id="EGK06838.1"/>
    </source>
</evidence>
<protein>
    <submittedName>
        <fullName evidence="1">Uncharacterized protein</fullName>
    </submittedName>
</protein>
<name>F5SA14_KINKI</name>
<comment type="caution">
    <text evidence="1">The sequence shown here is derived from an EMBL/GenBank/DDBJ whole genome shotgun (WGS) entry which is preliminary data.</text>
</comment>
<organism evidence="1 2">
    <name type="scientific">Kingella kingae ATCC 23330</name>
    <dbReference type="NCBI Taxonomy" id="887327"/>
    <lineage>
        <taxon>Bacteria</taxon>
        <taxon>Pseudomonadati</taxon>
        <taxon>Pseudomonadota</taxon>
        <taxon>Betaproteobacteria</taxon>
        <taxon>Neisseriales</taxon>
        <taxon>Neisseriaceae</taxon>
        <taxon>Kingella</taxon>
    </lineage>
</organism>